<dbReference type="Proteomes" id="UP000018208">
    <property type="component" value="Unassembled WGS sequence"/>
</dbReference>
<reference evidence="8" key="2">
    <citation type="submission" date="2020-12" db="EMBL/GenBank/DDBJ databases">
        <title>New Spironucleus salmonicida genome in near-complete chromosomes.</title>
        <authorList>
            <person name="Xu F."/>
            <person name="Kurt Z."/>
            <person name="Jimenez-Gonzalez A."/>
            <person name="Astvaldsson A."/>
            <person name="Andersson J.O."/>
            <person name="Svard S.G."/>
        </authorList>
    </citation>
    <scope>NUCLEOTIDE SEQUENCE</scope>
    <source>
        <strain evidence="8">ATCC 50377</strain>
    </source>
</reference>
<dbReference type="InterPro" id="IPR002100">
    <property type="entry name" value="TF_MADSbox"/>
</dbReference>
<keyword evidence="5" id="KW-0539">Nucleus</keyword>
<dbReference type="PROSITE" id="PS50066">
    <property type="entry name" value="MADS_BOX_2"/>
    <property type="match status" value="1"/>
</dbReference>
<dbReference type="InterPro" id="IPR036879">
    <property type="entry name" value="TF_MADSbox_sf"/>
</dbReference>
<evidence type="ECO:0000313" key="9">
    <source>
        <dbReference type="Proteomes" id="UP000018208"/>
    </source>
</evidence>
<dbReference type="Pfam" id="PF00319">
    <property type="entry name" value="SRF-TF"/>
    <property type="match status" value="1"/>
</dbReference>
<dbReference type="EMBL" id="KI546169">
    <property type="protein sequence ID" value="EST41536.1"/>
    <property type="molecule type" value="Genomic_DNA"/>
</dbReference>
<feature type="domain" description="MADS-box" evidence="6">
    <location>
        <begin position="1"/>
        <end position="61"/>
    </location>
</feature>
<name>V6LCY0_9EUKA</name>
<keyword evidence="2" id="KW-0805">Transcription regulation</keyword>
<evidence type="ECO:0000256" key="5">
    <source>
        <dbReference type="ARBA" id="ARBA00023242"/>
    </source>
</evidence>
<dbReference type="VEuPathDB" id="GiardiaDB:SS50377_28641"/>
<keyword evidence="4" id="KW-0804">Transcription</keyword>
<evidence type="ECO:0000259" key="6">
    <source>
        <dbReference type="PROSITE" id="PS50066"/>
    </source>
</evidence>
<dbReference type="AlphaFoldDB" id="V6LCY0"/>
<dbReference type="PRINTS" id="PR00404">
    <property type="entry name" value="MADSDOMAIN"/>
</dbReference>
<evidence type="ECO:0000256" key="3">
    <source>
        <dbReference type="ARBA" id="ARBA00023125"/>
    </source>
</evidence>
<organism evidence="7">
    <name type="scientific">Spironucleus salmonicida</name>
    <dbReference type="NCBI Taxonomy" id="348837"/>
    <lineage>
        <taxon>Eukaryota</taxon>
        <taxon>Metamonada</taxon>
        <taxon>Diplomonadida</taxon>
        <taxon>Hexamitidae</taxon>
        <taxon>Hexamitinae</taxon>
        <taxon>Spironucleus</taxon>
    </lineage>
</organism>
<dbReference type="OrthoDB" id="1933443at2759"/>
<keyword evidence="9" id="KW-1185">Reference proteome</keyword>
<sequence>MGRHKIEIKRIDNQKTRQITFNKRRSGLFKKAYELAALTSSSVTLLVRGENGKNYVFQSDNQPLHQQLDFEYETLSKDQICDYSDNDTVPASSATSSYVNPIENSQLKLCISIDPPQKRQQPSLQVTIPPPMRSNDLFSPNLPDKKSNNFMEIQENLQSPMYFSLNTPVVVDTPNGPIVVNTPKGGMAEKMLFPTQ</sequence>
<dbReference type="SMART" id="SM00432">
    <property type="entry name" value="MADS"/>
    <property type="match status" value="1"/>
</dbReference>
<protein>
    <submittedName>
        <fullName evidence="7">MADS-box protein</fullName>
    </submittedName>
</protein>
<accession>V6LCY0</accession>
<dbReference type="EMBL" id="AUWU02000009">
    <property type="protein sequence ID" value="KAH0569685.1"/>
    <property type="molecule type" value="Genomic_DNA"/>
</dbReference>
<comment type="subcellular location">
    <subcellularLocation>
        <location evidence="1">Nucleus</location>
    </subcellularLocation>
</comment>
<dbReference type="PANTHER" id="PTHR48019">
    <property type="entry name" value="SERUM RESPONSE FACTOR HOMOLOG"/>
    <property type="match status" value="1"/>
</dbReference>
<gene>
    <name evidence="7" type="ORF">SS50377_18873</name>
    <name evidence="8" type="ORF">SS50377_28641</name>
</gene>
<dbReference type="CDD" id="cd00120">
    <property type="entry name" value="MADS"/>
    <property type="match status" value="1"/>
</dbReference>
<reference evidence="7 8" key="1">
    <citation type="journal article" date="2014" name="PLoS Genet.">
        <title>The Genome of Spironucleus salmonicida Highlights a Fish Pathogen Adapted to Fluctuating Environments.</title>
        <authorList>
            <person name="Xu F."/>
            <person name="Jerlstrom-Hultqvist J."/>
            <person name="Einarsson E."/>
            <person name="Astvaldsson A."/>
            <person name="Svard S.G."/>
            <person name="Andersson J.O."/>
        </authorList>
    </citation>
    <scope>NUCLEOTIDE SEQUENCE</scope>
    <source>
        <strain evidence="8">ATCC 50377</strain>
    </source>
</reference>
<evidence type="ECO:0000313" key="7">
    <source>
        <dbReference type="EMBL" id="EST41536.1"/>
    </source>
</evidence>
<evidence type="ECO:0000256" key="2">
    <source>
        <dbReference type="ARBA" id="ARBA00023015"/>
    </source>
</evidence>
<dbReference type="GO" id="GO:0005634">
    <property type="term" value="C:nucleus"/>
    <property type="evidence" value="ECO:0007669"/>
    <property type="project" value="UniProtKB-SubCell"/>
</dbReference>
<dbReference type="GO" id="GO:0003677">
    <property type="term" value="F:DNA binding"/>
    <property type="evidence" value="ECO:0007669"/>
    <property type="project" value="UniProtKB-KW"/>
</dbReference>
<dbReference type="SUPFAM" id="SSF55455">
    <property type="entry name" value="SRF-like"/>
    <property type="match status" value="1"/>
</dbReference>
<keyword evidence="3" id="KW-0238">DNA-binding</keyword>
<evidence type="ECO:0000256" key="1">
    <source>
        <dbReference type="ARBA" id="ARBA00004123"/>
    </source>
</evidence>
<evidence type="ECO:0000256" key="4">
    <source>
        <dbReference type="ARBA" id="ARBA00023163"/>
    </source>
</evidence>
<dbReference type="InterPro" id="IPR050142">
    <property type="entry name" value="MADS-box/MEF2_TF"/>
</dbReference>
<evidence type="ECO:0000313" key="8">
    <source>
        <dbReference type="EMBL" id="KAH0569685.1"/>
    </source>
</evidence>
<proteinExistence type="predicted"/>
<dbReference type="GO" id="GO:0046983">
    <property type="term" value="F:protein dimerization activity"/>
    <property type="evidence" value="ECO:0007669"/>
    <property type="project" value="InterPro"/>
</dbReference>
<dbReference type="Gene3D" id="3.40.1810.10">
    <property type="entry name" value="Transcription factor, MADS-box"/>
    <property type="match status" value="1"/>
</dbReference>